<dbReference type="EMBL" id="ASPP01024399">
    <property type="protein sequence ID" value="ETO09053.1"/>
    <property type="molecule type" value="Genomic_DNA"/>
</dbReference>
<keyword evidence="4" id="KW-1185">Reference proteome</keyword>
<dbReference type="AlphaFoldDB" id="X6M4Z1"/>
<feature type="compositionally biased region" description="Basic and acidic residues" evidence="1">
    <location>
        <begin position="56"/>
        <end position="77"/>
    </location>
</feature>
<proteinExistence type="predicted"/>
<organism evidence="3 4">
    <name type="scientific">Reticulomyxa filosa</name>
    <dbReference type="NCBI Taxonomy" id="46433"/>
    <lineage>
        <taxon>Eukaryota</taxon>
        <taxon>Sar</taxon>
        <taxon>Rhizaria</taxon>
        <taxon>Retaria</taxon>
        <taxon>Foraminifera</taxon>
        <taxon>Monothalamids</taxon>
        <taxon>Reticulomyxidae</taxon>
        <taxon>Reticulomyxa</taxon>
    </lineage>
</organism>
<comment type="caution">
    <text evidence="3">The sequence shown here is derived from an EMBL/GenBank/DDBJ whole genome shotgun (WGS) entry which is preliminary data.</text>
</comment>
<feature type="transmembrane region" description="Helical" evidence="2">
    <location>
        <begin position="6"/>
        <end position="28"/>
    </location>
</feature>
<dbReference type="Proteomes" id="UP000023152">
    <property type="component" value="Unassembled WGS sequence"/>
</dbReference>
<protein>
    <submittedName>
        <fullName evidence="3">Uncharacterized protein</fullName>
    </submittedName>
</protein>
<keyword evidence="2" id="KW-0812">Transmembrane</keyword>
<name>X6M4Z1_RETFI</name>
<accession>X6M4Z1</accession>
<feature type="region of interest" description="Disordered" evidence="1">
    <location>
        <begin position="40"/>
        <end position="77"/>
    </location>
</feature>
<evidence type="ECO:0000256" key="1">
    <source>
        <dbReference type="SAM" id="MobiDB-lite"/>
    </source>
</evidence>
<keyword evidence="2" id="KW-0472">Membrane</keyword>
<evidence type="ECO:0000313" key="3">
    <source>
        <dbReference type="EMBL" id="ETO09053.1"/>
    </source>
</evidence>
<keyword evidence="2" id="KW-1133">Transmembrane helix</keyword>
<evidence type="ECO:0000256" key="2">
    <source>
        <dbReference type="SAM" id="Phobius"/>
    </source>
</evidence>
<gene>
    <name evidence="3" type="ORF">RFI_28335</name>
</gene>
<sequence>MLNIVEVVVISGVTTFLNLLLLGVFGFLNLSKLRRRSSYFTPAQPKTPFDGFVKQETSEKSKGEEKESEEKSQSRKLEKAELKVSNKYSTLLNDAYKDFVRAVNGKEEEGWISLGESKGIKRFK</sequence>
<evidence type="ECO:0000313" key="4">
    <source>
        <dbReference type="Proteomes" id="UP000023152"/>
    </source>
</evidence>
<reference evidence="3 4" key="1">
    <citation type="journal article" date="2013" name="Curr. Biol.">
        <title>The Genome of the Foraminiferan Reticulomyxa filosa.</title>
        <authorList>
            <person name="Glockner G."/>
            <person name="Hulsmann N."/>
            <person name="Schleicher M."/>
            <person name="Noegel A.A."/>
            <person name="Eichinger L."/>
            <person name="Gallinger C."/>
            <person name="Pawlowski J."/>
            <person name="Sierra R."/>
            <person name="Euteneuer U."/>
            <person name="Pillet L."/>
            <person name="Moustafa A."/>
            <person name="Platzer M."/>
            <person name="Groth M."/>
            <person name="Szafranski K."/>
            <person name="Schliwa M."/>
        </authorList>
    </citation>
    <scope>NUCLEOTIDE SEQUENCE [LARGE SCALE GENOMIC DNA]</scope>
</reference>